<name>A0A811UIJ8_CERCA</name>
<dbReference type="Pfam" id="PF16546">
    <property type="entry name" value="SGTA_dimer"/>
    <property type="match status" value="1"/>
</dbReference>
<dbReference type="EMBL" id="CAJHJT010000012">
    <property type="protein sequence ID" value="CAD6997003.1"/>
    <property type="molecule type" value="Genomic_DNA"/>
</dbReference>
<gene>
    <name evidence="2" type="ORF">CCAP1982_LOCUS5664</name>
</gene>
<protein>
    <submittedName>
        <fullName evidence="2">(Mediterranean fruit fly) hypothetical protein</fullName>
    </submittedName>
</protein>
<accession>A0A811UIJ8</accession>
<feature type="domain" description="SGTA homodimerisation" evidence="1">
    <location>
        <begin position="6"/>
        <end position="52"/>
    </location>
</feature>
<evidence type="ECO:0000313" key="2">
    <source>
        <dbReference type="EMBL" id="CAD6997003.1"/>
    </source>
</evidence>
<proteinExistence type="predicted"/>
<evidence type="ECO:0000259" key="1">
    <source>
        <dbReference type="Pfam" id="PF16546"/>
    </source>
</evidence>
<sequence length="100" mass="11407">MADEVQKEFVQSFISFLKRPSTSQHMSADCKESVDVSIQCLQAAFDISDETIGEAACLPEANKDKKMKNLICMKYLRVCSLNEARKYLDWPNLLKMRAIV</sequence>
<dbReference type="InterPro" id="IPR032374">
    <property type="entry name" value="SGTA_dimer"/>
</dbReference>
<dbReference type="Proteomes" id="UP000606786">
    <property type="component" value="Unassembled WGS sequence"/>
</dbReference>
<comment type="caution">
    <text evidence="2">The sequence shown here is derived from an EMBL/GenBank/DDBJ whole genome shotgun (WGS) entry which is preliminary data.</text>
</comment>
<dbReference type="OrthoDB" id="2335338at2759"/>
<dbReference type="Gene3D" id="1.20.5.420">
    <property type="entry name" value="Immunoglobulin FC, subunit C"/>
    <property type="match status" value="1"/>
</dbReference>
<dbReference type="AlphaFoldDB" id="A0A811UIJ8"/>
<keyword evidence="3" id="KW-1185">Reference proteome</keyword>
<organism evidence="2 3">
    <name type="scientific">Ceratitis capitata</name>
    <name type="common">Mediterranean fruit fly</name>
    <name type="synonym">Tephritis capitata</name>
    <dbReference type="NCBI Taxonomy" id="7213"/>
    <lineage>
        <taxon>Eukaryota</taxon>
        <taxon>Metazoa</taxon>
        <taxon>Ecdysozoa</taxon>
        <taxon>Arthropoda</taxon>
        <taxon>Hexapoda</taxon>
        <taxon>Insecta</taxon>
        <taxon>Pterygota</taxon>
        <taxon>Neoptera</taxon>
        <taxon>Endopterygota</taxon>
        <taxon>Diptera</taxon>
        <taxon>Brachycera</taxon>
        <taxon>Muscomorpha</taxon>
        <taxon>Tephritoidea</taxon>
        <taxon>Tephritidae</taxon>
        <taxon>Ceratitis</taxon>
        <taxon>Ceratitis</taxon>
    </lineage>
</organism>
<reference evidence="2" key="1">
    <citation type="submission" date="2020-11" db="EMBL/GenBank/DDBJ databases">
        <authorList>
            <person name="Whitehead M."/>
        </authorList>
    </citation>
    <scope>NUCLEOTIDE SEQUENCE</scope>
    <source>
        <strain evidence="2">EGII</strain>
    </source>
</reference>
<evidence type="ECO:0000313" key="3">
    <source>
        <dbReference type="Proteomes" id="UP000606786"/>
    </source>
</evidence>